<dbReference type="Proteomes" id="UP000596661">
    <property type="component" value="Unassembled WGS sequence"/>
</dbReference>
<dbReference type="AlphaFoldDB" id="A0A803QSB7"/>
<proteinExistence type="predicted"/>
<reference evidence="1" key="1">
    <citation type="submission" date="2021-03" db="UniProtKB">
        <authorList>
            <consortium name="EnsemblPlants"/>
        </authorList>
    </citation>
    <scope>IDENTIFICATION</scope>
</reference>
<protein>
    <submittedName>
        <fullName evidence="1">Uncharacterized protein</fullName>
    </submittedName>
</protein>
<sequence length="334" mass="36789">MEPSTSNLHAMFSAATANQTSIWNPFSNSLTTSLTLKLDLNNFLSLKSQVVPTVIGHDLDQILFPDISPPTTLVTGAPNPEYAQWKRKTTSYYLGFDRQFLHLLKNNLSISKYVEKDQSIADAFMIVGSPVTNQDLVLQLLNSLGPKFNLFVSNITSRSDLLSFEEVQALLLSHETRLELRNLVTGLSLKMQANLAFVSSRSGGYRPQNGFSCGNNSDNNGSHPYGRGTSAQLLCQALTTTMIPEIGNDESWFLDIGTTNHVSFGTTNLDSATTYNGNETIAVGNGLTLLAQVGLGMEYWWHAMSSVVFTIYRLPTPVIGNLCPYECLFKKQPE</sequence>
<dbReference type="PANTHER" id="PTHR47481">
    <property type="match status" value="1"/>
</dbReference>
<dbReference type="Pfam" id="PF14223">
    <property type="entry name" value="Retrotran_gag_2"/>
    <property type="match status" value="1"/>
</dbReference>
<dbReference type="Gramene" id="evm.model.ctgX37.1">
    <property type="protein sequence ID" value="cds.evm.model.ctgX37.1"/>
    <property type="gene ID" value="evm.TU.ctgX37.1"/>
</dbReference>
<accession>A0A803QSB7</accession>
<name>A0A803QSB7_CANSA</name>
<organism evidence="1 2">
    <name type="scientific">Cannabis sativa</name>
    <name type="common">Hemp</name>
    <name type="synonym">Marijuana</name>
    <dbReference type="NCBI Taxonomy" id="3483"/>
    <lineage>
        <taxon>Eukaryota</taxon>
        <taxon>Viridiplantae</taxon>
        <taxon>Streptophyta</taxon>
        <taxon>Embryophyta</taxon>
        <taxon>Tracheophyta</taxon>
        <taxon>Spermatophyta</taxon>
        <taxon>Magnoliopsida</taxon>
        <taxon>eudicotyledons</taxon>
        <taxon>Gunneridae</taxon>
        <taxon>Pentapetalae</taxon>
        <taxon>rosids</taxon>
        <taxon>fabids</taxon>
        <taxon>Rosales</taxon>
        <taxon>Cannabaceae</taxon>
        <taxon>Cannabis</taxon>
    </lineage>
</organism>
<evidence type="ECO:0000313" key="2">
    <source>
        <dbReference type="Proteomes" id="UP000596661"/>
    </source>
</evidence>
<keyword evidence="2" id="KW-1185">Reference proteome</keyword>
<evidence type="ECO:0000313" key="1">
    <source>
        <dbReference type="EnsemblPlants" id="cds.evm.model.ctgX37.1"/>
    </source>
</evidence>
<dbReference type="EnsemblPlants" id="evm.model.ctgX37.1">
    <property type="protein sequence ID" value="cds.evm.model.ctgX37.1"/>
    <property type="gene ID" value="evm.TU.ctgX37.1"/>
</dbReference>
<dbReference type="PANTHER" id="PTHR47481:SF31">
    <property type="entry name" value="OS01G0873500 PROTEIN"/>
    <property type="match status" value="1"/>
</dbReference>